<dbReference type="InParanoid" id="H3GPU6"/>
<reference evidence="3" key="1">
    <citation type="journal article" date="2006" name="Science">
        <title>Phytophthora genome sequences uncover evolutionary origins and mechanisms of pathogenesis.</title>
        <authorList>
            <person name="Tyler B.M."/>
            <person name="Tripathy S."/>
            <person name="Zhang X."/>
            <person name="Dehal P."/>
            <person name="Jiang R.H."/>
            <person name="Aerts A."/>
            <person name="Arredondo F.D."/>
            <person name="Baxter L."/>
            <person name="Bensasson D."/>
            <person name="Beynon J.L."/>
            <person name="Chapman J."/>
            <person name="Damasceno C.M."/>
            <person name="Dorrance A.E."/>
            <person name="Dou D."/>
            <person name="Dickerman A.W."/>
            <person name="Dubchak I.L."/>
            <person name="Garbelotto M."/>
            <person name="Gijzen M."/>
            <person name="Gordon S.G."/>
            <person name="Govers F."/>
            <person name="Grunwald N.J."/>
            <person name="Huang W."/>
            <person name="Ivors K.L."/>
            <person name="Jones R.W."/>
            <person name="Kamoun S."/>
            <person name="Krampis K."/>
            <person name="Lamour K.H."/>
            <person name="Lee M.K."/>
            <person name="McDonald W.H."/>
            <person name="Medina M."/>
            <person name="Meijer H.J."/>
            <person name="Nordberg E.K."/>
            <person name="Maclean D.J."/>
            <person name="Ospina-Giraldo M.D."/>
            <person name="Morris P.F."/>
            <person name="Phuntumart V."/>
            <person name="Putnam N.H."/>
            <person name="Rash S."/>
            <person name="Rose J.K."/>
            <person name="Sakihama Y."/>
            <person name="Salamov A.A."/>
            <person name="Savidor A."/>
            <person name="Scheuring C.F."/>
            <person name="Smith B.M."/>
            <person name="Sobral B.W."/>
            <person name="Terry A."/>
            <person name="Torto-Alalibo T.A."/>
            <person name="Win J."/>
            <person name="Xu Z."/>
            <person name="Zhang H."/>
            <person name="Grigoriev I.V."/>
            <person name="Rokhsar D.S."/>
            <person name="Boore J.L."/>
        </authorList>
    </citation>
    <scope>NUCLEOTIDE SEQUENCE [LARGE SCALE GENOMIC DNA]</scope>
    <source>
        <strain evidence="3">Pr102</strain>
    </source>
</reference>
<feature type="compositionally biased region" description="Basic and acidic residues" evidence="1">
    <location>
        <begin position="54"/>
        <end position="63"/>
    </location>
</feature>
<dbReference type="GeneID" id="94218483"/>
<name>H3GPU6_PHYRM</name>
<dbReference type="HOGENOM" id="CLU_027764_3_0_1"/>
<dbReference type="EnsemblProtists" id="Phyra78758">
    <property type="protein sequence ID" value="Phyra78758"/>
    <property type="gene ID" value="Phyra78758"/>
</dbReference>
<feature type="compositionally biased region" description="Basic and acidic residues" evidence="1">
    <location>
        <begin position="34"/>
        <end position="44"/>
    </location>
</feature>
<evidence type="ECO:0000313" key="2">
    <source>
        <dbReference type="EnsemblProtists" id="Phyra78758"/>
    </source>
</evidence>
<dbReference type="AlphaFoldDB" id="H3GPU6"/>
<dbReference type="OrthoDB" id="102950at2759"/>
<dbReference type="VEuPathDB" id="FungiDB:KRP23_12121"/>
<proteinExistence type="predicted"/>
<dbReference type="RefSeq" id="XP_067739729.1">
    <property type="nucleotide sequence ID" value="XM_067882701.1"/>
</dbReference>
<keyword evidence="3" id="KW-1185">Reference proteome</keyword>
<dbReference type="VEuPathDB" id="FungiDB:KRP22_9083"/>
<feature type="region of interest" description="Disordered" evidence="1">
    <location>
        <begin position="20"/>
        <end position="63"/>
    </location>
</feature>
<accession>H3GPU6</accession>
<protein>
    <submittedName>
        <fullName evidence="2">Uncharacterized protein</fullName>
    </submittedName>
</protein>
<dbReference type="Proteomes" id="UP000005238">
    <property type="component" value="Unassembled WGS sequence"/>
</dbReference>
<evidence type="ECO:0000256" key="1">
    <source>
        <dbReference type="SAM" id="MobiDB-lite"/>
    </source>
</evidence>
<reference evidence="2" key="2">
    <citation type="submission" date="2015-06" db="UniProtKB">
        <authorList>
            <consortium name="EnsemblProtists"/>
        </authorList>
    </citation>
    <scope>IDENTIFICATION</scope>
    <source>
        <strain evidence="2">Pr102</strain>
    </source>
</reference>
<organism evidence="2 3">
    <name type="scientific">Phytophthora ramorum</name>
    <name type="common">Sudden oak death agent</name>
    <dbReference type="NCBI Taxonomy" id="164328"/>
    <lineage>
        <taxon>Eukaryota</taxon>
        <taxon>Sar</taxon>
        <taxon>Stramenopiles</taxon>
        <taxon>Oomycota</taxon>
        <taxon>Peronosporomycetes</taxon>
        <taxon>Peronosporales</taxon>
        <taxon>Peronosporaceae</taxon>
        <taxon>Phytophthora</taxon>
    </lineage>
</organism>
<dbReference type="OMA" id="VHRRESD"/>
<evidence type="ECO:0000313" key="3">
    <source>
        <dbReference type="Proteomes" id="UP000005238"/>
    </source>
</evidence>
<sequence length="384" mass="44543">MKGRTETDLPLEPVRVFDASHTMGLVDGDISEEQTTRPHREKEIFRRRKQRQRRKDERESLRREERELTLELRELKQACEDPVGASRTSVQLNSHSWKYRAVQQREERLKAEEEQKRLVVVARTQATYINNLTSLLRKRRSDDGAVSGDNHHKRPCLDGEMYSALLRDIDTCYSNVDALFVDCGMDELPVGVINSVHRRESDGEVDYIQHLNKVYEPFDFEHTYRSGWKIAGHLHRQRDREEHTDLADPNNTIAVKFRVVHTLTTGTMVSMLQRLVVRRFFRDGAVVHVWKVHSEGEGILRGMHSDETGWCRFRPSSDGHFTFTEICARQVPVLPISTDSSSSVIEDFCQVLKEKVDEDERELTSALENLLLEDVLSVCETDQE</sequence>
<dbReference type="eggNOG" id="ENOG502RG9E">
    <property type="taxonomic scope" value="Eukaryota"/>
</dbReference>
<dbReference type="EMBL" id="DS566031">
    <property type="status" value="NOT_ANNOTATED_CDS"/>
    <property type="molecule type" value="Genomic_DNA"/>
</dbReference>